<dbReference type="EMBL" id="NMPR01000220">
    <property type="protein sequence ID" value="KAA8627942.1"/>
    <property type="molecule type" value="Genomic_DNA"/>
</dbReference>
<evidence type="ECO:0000256" key="2">
    <source>
        <dbReference type="ARBA" id="ARBA00022741"/>
    </source>
</evidence>
<dbReference type="Gene3D" id="3.30.40.10">
    <property type="entry name" value="Zinc/RING finger domain, C3HC4 (zinc finger)"/>
    <property type="match status" value="1"/>
</dbReference>
<evidence type="ECO:0000256" key="7">
    <source>
        <dbReference type="SAM" id="MobiDB-lite"/>
    </source>
</evidence>
<feature type="region of interest" description="Disordered" evidence="7">
    <location>
        <begin position="588"/>
        <end position="623"/>
    </location>
</feature>
<keyword evidence="6" id="KW-0863">Zinc-finger</keyword>
<accession>A0A8S8ZHZ1</accession>
<dbReference type="SMART" id="SM00184">
    <property type="entry name" value="RING"/>
    <property type="match status" value="1"/>
</dbReference>
<dbReference type="InterPro" id="IPR013083">
    <property type="entry name" value="Znf_RING/FYVE/PHD"/>
</dbReference>
<dbReference type="InterPro" id="IPR050628">
    <property type="entry name" value="SNF2_RAD54_helicase_TF"/>
</dbReference>
<sequence>MTANPPTEKDITAKCRTTLIVVPSSSLNQWKREIAKHTFFKEPLVFKGSHANGTPLEMMSDWDIILTTYTEVMAGYPSKNVIETINQKDLSEDKWKEEVHKNLSKLFKINFYRVVLDEAHLIRNAKAQTSKACCNLSSKQANSEFLGRPILDIPKCYPTKDIWVSFSKEESIIYTQLEAIFREHVNKELARLPLDDDEDQEQGRSVPYLKLFAFLSYLRQLTAHVFVAERLFENYWSREDIQAVLPQLEEIRETDQTEFLVEQLQAIHDRKPANDNDDEGLRGAPASPTEVFKMAKVPYIEKLLLKLADAKGVNSCICRICGQLPESPHLSKCGHAYCLSCFTERLETEMQGKGKESIKCLQCGTDITTVQLMVDSPGGSRQKRTGRRTLQPAKPKREYGDDVNFIQPREGGENSFLKASDKYGYVMVESAKVDAVMSCVLKWQKSRPNDKIIIFTQWRVMGSILGRKLQEEDIPFLYHFGDMALEQRNEAIYDFDDKPEIKVLWNSQLERQAFARVYRIGQLKRTHMVRILTKSSIDLRLDAIQKLKEEICDKALNGDKTARHNLSFHELVSLFGVVNTDARGRMEVTEGGASRAGDNDGEDDHGMSQLDSDEEYSSDESEE</sequence>
<feature type="domain" description="RING-type" evidence="8">
    <location>
        <begin position="318"/>
        <end position="363"/>
    </location>
</feature>
<dbReference type="GO" id="GO:0016787">
    <property type="term" value="F:hydrolase activity"/>
    <property type="evidence" value="ECO:0007669"/>
    <property type="project" value="UniProtKB-KW"/>
</dbReference>
<protein>
    <recommendedName>
        <fullName evidence="8">RING-type domain-containing protein</fullName>
    </recommendedName>
</protein>
<dbReference type="Proteomes" id="UP000433876">
    <property type="component" value="Unassembled WGS sequence"/>
</dbReference>
<evidence type="ECO:0000256" key="4">
    <source>
        <dbReference type="ARBA" id="ARBA00022806"/>
    </source>
</evidence>
<evidence type="ECO:0000256" key="6">
    <source>
        <dbReference type="PROSITE-ProRule" id="PRU00175"/>
    </source>
</evidence>
<dbReference type="GO" id="GO:0008270">
    <property type="term" value="F:zinc ion binding"/>
    <property type="evidence" value="ECO:0007669"/>
    <property type="project" value="UniProtKB-KW"/>
</dbReference>
<comment type="similarity">
    <text evidence="1">Belongs to the SNF2/RAD54 helicase family.</text>
</comment>
<feature type="region of interest" description="Disordered" evidence="7">
    <location>
        <begin position="375"/>
        <end position="404"/>
    </location>
</feature>
<proteinExistence type="inferred from homology"/>
<dbReference type="GO" id="GO:0004386">
    <property type="term" value="F:helicase activity"/>
    <property type="evidence" value="ECO:0007669"/>
    <property type="project" value="UniProtKB-KW"/>
</dbReference>
<dbReference type="Gene3D" id="3.40.50.10810">
    <property type="entry name" value="Tandem AAA-ATPase domain"/>
    <property type="match status" value="1"/>
</dbReference>
<reference evidence="9 10" key="1">
    <citation type="submission" date="2017-07" db="EMBL/GenBank/DDBJ databases">
        <title>Genome sequence of the Sordaria macrospora wild type strain R19027.</title>
        <authorList>
            <person name="Nowrousian M."/>
            <person name="Teichert I."/>
            <person name="Kueck U."/>
        </authorList>
    </citation>
    <scope>NUCLEOTIDE SEQUENCE [LARGE SCALE GENOMIC DNA]</scope>
    <source>
        <strain evidence="9 10">R19027</strain>
        <tissue evidence="9">Mycelium</tissue>
    </source>
</reference>
<dbReference type="InterPro" id="IPR049730">
    <property type="entry name" value="SNF2/RAD54-like_C"/>
</dbReference>
<dbReference type="SUPFAM" id="SSF57850">
    <property type="entry name" value="RING/U-box"/>
    <property type="match status" value="1"/>
</dbReference>
<dbReference type="CDD" id="cd18793">
    <property type="entry name" value="SF2_C_SNF"/>
    <property type="match status" value="1"/>
</dbReference>
<dbReference type="SUPFAM" id="SSF52540">
    <property type="entry name" value="P-loop containing nucleoside triphosphate hydrolases"/>
    <property type="match status" value="2"/>
</dbReference>
<keyword evidence="6" id="KW-0862">Zinc</keyword>
<dbReference type="InterPro" id="IPR027417">
    <property type="entry name" value="P-loop_NTPase"/>
</dbReference>
<dbReference type="PANTHER" id="PTHR45626">
    <property type="entry name" value="TRANSCRIPTION TERMINATION FACTOR 2-RELATED"/>
    <property type="match status" value="1"/>
</dbReference>
<evidence type="ECO:0000259" key="8">
    <source>
        <dbReference type="PROSITE" id="PS50089"/>
    </source>
</evidence>
<keyword evidence="6" id="KW-0479">Metal-binding</keyword>
<dbReference type="Pfam" id="PF00271">
    <property type="entry name" value="Helicase_C"/>
    <property type="match status" value="1"/>
</dbReference>
<feature type="compositionally biased region" description="Acidic residues" evidence="7">
    <location>
        <begin position="611"/>
        <end position="623"/>
    </location>
</feature>
<keyword evidence="4" id="KW-0347">Helicase</keyword>
<evidence type="ECO:0000256" key="5">
    <source>
        <dbReference type="ARBA" id="ARBA00022840"/>
    </source>
</evidence>
<evidence type="ECO:0000256" key="3">
    <source>
        <dbReference type="ARBA" id="ARBA00022801"/>
    </source>
</evidence>
<dbReference type="OMA" id="ICEMESW"/>
<dbReference type="PROSITE" id="PS50089">
    <property type="entry name" value="ZF_RING_2"/>
    <property type="match status" value="1"/>
</dbReference>
<name>A0A8S8ZHZ1_SORMA</name>
<dbReference type="PANTHER" id="PTHR45626:SF17">
    <property type="entry name" value="HELICASE-LIKE TRANSCRIPTION FACTOR"/>
    <property type="match status" value="1"/>
</dbReference>
<keyword evidence="5" id="KW-0067">ATP-binding</keyword>
<dbReference type="Pfam" id="PF00176">
    <property type="entry name" value="SNF2-rel_dom"/>
    <property type="match status" value="1"/>
</dbReference>
<dbReference type="InterPro" id="IPR038718">
    <property type="entry name" value="SNF2-like_sf"/>
</dbReference>
<keyword evidence="3" id="KW-0378">Hydrolase</keyword>
<keyword evidence="2" id="KW-0547">Nucleotide-binding</keyword>
<evidence type="ECO:0000313" key="10">
    <source>
        <dbReference type="Proteomes" id="UP000433876"/>
    </source>
</evidence>
<gene>
    <name evidence="9" type="ORF">SMACR_01162</name>
</gene>
<dbReference type="InterPro" id="IPR001841">
    <property type="entry name" value="Znf_RING"/>
</dbReference>
<dbReference type="InterPro" id="IPR000330">
    <property type="entry name" value="SNF2_N"/>
</dbReference>
<evidence type="ECO:0000313" key="9">
    <source>
        <dbReference type="EMBL" id="KAA8627942.1"/>
    </source>
</evidence>
<dbReference type="InterPro" id="IPR001650">
    <property type="entry name" value="Helicase_C-like"/>
</dbReference>
<evidence type="ECO:0000256" key="1">
    <source>
        <dbReference type="ARBA" id="ARBA00007025"/>
    </source>
</evidence>
<dbReference type="Gene3D" id="3.40.50.300">
    <property type="entry name" value="P-loop containing nucleotide triphosphate hydrolases"/>
    <property type="match status" value="2"/>
</dbReference>
<organism evidence="9 10">
    <name type="scientific">Sordaria macrospora</name>
    <dbReference type="NCBI Taxonomy" id="5147"/>
    <lineage>
        <taxon>Eukaryota</taxon>
        <taxon>Fungi</taxon>
        <taxon>Dikarya</taxon>
        <taxon>Ascomycota</taxon>
        <taxon>Pezizomycotina</taxon>
        <taxon>Sordariomycetes</taxon>
        <taxon>Sordariomycetidae</taxon>
        <taxon>Sordariales</taxon>
        <taxon>Sordariaceae</taxon>
        <taxon>Sordaria</taxon>
    </lineage>
</organism>
<comment type="caution">
    <text evidence="9">The sequence shown here is derived from an EMBL/GenBank/DDBJ whole genome shotgun (WGS) entry which is preliminary data.</text>
</comment>
<dbReference type="VEuPathDB" id="FungiDB:SMAC_01162"/>
<dbReference type="GO" id="GO:0006281">
    <property type="term" value="P:DNA repair"/>
    <property type="evidence" value="ECO:0007669"/>
    <property type="project" value="TreeGrafter"/>
</dbReference>
<dbReference type="GO" id="GO:0008094">
    <property type="term" value="F:ATP-dependent activity, acting on DNA"/>
    <property type="evidence" value="ECO:0007669"/>
    <property type="project" value="TreeGrafter"/>
</dbReference>
<dbReference type="GO" id="GO:0005524">
    <property type="term" value="F:ATP binding"/>
    <property type="evidence" value="ECO:0007669"/>
    <property type="project" value="UniProtKB-KW"/>
</dbReference>
<dbReference type="AlphaFoldDB" id="A0A8S8ZHZ1"/>
<dbReference type="GO" id="GO:0005634">
    <property type="term" value="C:nucleus"/>
    <property type="evidence" value="ECO:0007669"/>
    <property type="project" value="TreeGrafter"/>
</dbReference>